<evidence type="ECO:0000313" key="8">
    <source>
        <dbReference type="Proteomes" id="UP000192511"/>
    </source>
</evidence>
<dbReference type="InterPro" id="IPR026263">
    <property type="entry name" value="Alkaline_phosphatase_prok"/>
</dbReference>
<keyword evidence="3 6" id="KW-0732">Signal</keyword>
<keyword evidence="8" id="KW-1185">Reference proteome</keyword>
<evidence type="ECO:0000256" key="2">
    <source>
        <dbReference type="ARBA" id="ARBA00022723"/>
    </source>
</evidence>
<dbReference type="RefSeq" id="WP_019234135.1">
    <property type="nucleotide sequence ID" value="NZ_CAAAHR010000002.1"/>
</dbReference>
<dbReference type="AlphaFoldDB" id="A0AAX0WPD3"/>
<dbReference type="GeneID" id="98064752"/>
<dbReference type="Gene3D" id="3.40.720.10">
    <property type="entry name" value="Alkaline Phosphatase, subunit A"/>
    <property type="match status" value="1"/>
</dbReference>
<evidence type="ECO:0000256" key="5">
    <source>
        <dbReference type="PIRSR" id="PIRSR031924-51"/>
    </source>
</evidence>
<keyword evidence="1 4" id="KW-0597">Phosphoprotein</keyword>
<dbReference type="InterPro" id="IPR002591">
    <property type="entry name" value="Phosphodiest/P_Trfase"/>
</dbReference>
<dbReference type="PIRSF" id="PIRSF031924">
    <property type="entry name" value="Pi-irrepressible_AP"/>
    <property type="match status" value="1"/>
</dbReference>
<evidence type="ECO:0000256" key="1">
    <source>
        <dbReference type="ARBA" id="ARBA00022553"/>
    </source>
</evidence>
<dbReference type="PANTHER" id="PTHR10151">
    <property type="entry name" value="ECTONUCLEOTIDE PYROPHOSPHATASE/PHOSPHODIESTERASE"/>
    <property type="match status" value="1"/>
</dbReference>
<dbReference type="GO" id="GO:0046872">
    <property type="term" value="F:metal ion binding"/>
    <property type="evidence" value="ECO:0007669"/>
    <property type="project" value="UniProtKB-KW"/>
</dbReference>
<feature type="active site" description="Phosphothreonine intermediate" evidence="4">
    <location>
        <position position="71"/>
    </location>
</feature>
<keyword evidence="2" id="KW-0479">Metal-binding</keyword>
<evidence type="ECO:0000313" key="7">
    <source>
        <dbReference type="EMBL" id="PNL60373.1"/>
    </source>
</evidence>
<dbReference type="Pfam" id="PF01663">
    <property type="entry name" value="Phosphodiest"/>
    <property type="match status" value="1"/>
</dbReference>
<comment type="caution">
    <text evidence="7">The sequence shown here is derived from an EMBL/GenBank/DDBJ whole genome shotgun (WGS) entry which is preliminary data.</text>
</comment>
<feature type="binding site" evidence="5">
    <location>
        <begin position="154"/>
        <end position="156"/>
    </location>
    <ligand>
        <name>substrate</name>
    </ligand>
</feature>
<dbReference type="GO" id="GO:0004035">
    <property type="term" value="F:alkaline phosphatase activity"/>
    <property type="evidence" value="ECO:0007669"/>
    <property type="project" value="InterPro"/>
</dbReference>
<evidence type="ECO:0000256" key="6">
    <source>
        <dbReference type="SAM" id="SignalP"/>
    </source>
</evidence>
<reference evidence="7" key="1">
    <citation type="submission" date="2017-12" db="EMBL/GenBank/DDBJ databases">
        <title>FDA dAtabase for Regulatory Grade micrObial Sequences (FDA-ARGOS): Supporting development and validation of Infectious Disease Dx tests.</title>
        <authorList>
            <person name="Kerrigan L."/>
            <person name="Tallon L.J."/>
            <person name="Sadzewicz L."/>
            <person name="Sengamalay N."/>
            <person name="Ott S."/>
            <person name="Godinez A."/>
            <person name="Nagaraj S."/>
            <person name="Vavikolanu K."/>
            <person name="Vyas G."/>
            <person name="Nadendla S."/>
            <person name="Aluvathingal J."/>
            <person name="Sichtig H."/>
        </authorList>
    </citation>
    <scope>NUCLEOTIDE SEQUENCE [LARGE SCALE GENOMIC DNA]</scope>
    <source>
        <strain evidence="7">FDAARGOS_200</strain>
    </source>
</reference>
<dbReference type="Proteomes" id="UP000192511">
    <property type="component" value="Unassembled WGS sequence"/>
</dbReference>
<dbReference type="SUPFAM" id="SSF53649">
    <property type="entry name" value="Alkaline phosphatase-like"/>
    <property type="match status" value="1"/>
</dbReference>
<name>A0AAX0WPD3_9GAMM</name>
<dbReference type="InterPro" id="IPR017850">
    <property type="entry name" value="Alkaline_phosphatase_core_sf"/>
</dbReference>
<dbReference type="EMBL" id="NBTX02000004">
    <property type="protein sequence ID" value="PNL60373.1"/>
    <property type="molecule type" value="Genomic_DNA"/>
</dbReference>
<accession>A0AAX0WPD3</accession>
<dbReference type="Gene3D" id="3.30.1360.150">
    <property type="match status" value="1"/>
</dbReference>
<dbReference type="PANTHER" id="PTHR10151:SF120">
    <property type="entry name" value="BIS(5'-ADENOSYL)-TRIPHOSPHATASE"/>
    <property type="match status" value="1"/>
</dbReference>
<organism evidence="7 8">
    <name type="scientific">Legionella anisa</name>
    <dbReference type="NCBI Taxonomy" id="28082"/>
    <lineage>
        <taxon>Bacteria</taxon>
        <taxon>Pseudomonadati</taxon>
        <taxon>Pseudomonadota</taxon>
        <taxon>Gammaproteobacteria</taxon>
        <taxon>Legionellales</taxon>
        <taxon>Legionellaceae</taxon>
        <taxon>Legionella</taxon>
    </lineage>
</organism>
<feature type="chain" id="PRO_5043398949" evidence="6">
    <location>
        <begin position="19"/>
        <end position="529"/>
    </location>
</feature>
<protein>
    <submittedName>
        <fullName evidence="7">Alkaline phosphatase family protein</fullName>
    </submittedName>
</protein>
<feature type="signal peptide" evidence="6">
    <location>
        <begin position="1"/>
        <end position="18"/>
    </location>
</feature>
<gene>
    <name evidence="7" type="ORF">A6J39_003620</name>
</gene>
<evidence type="ECO:0000256" key="4">
    <source>
        <dbReference type="PIRSR" id="PIRSR031924-50"/>
    </source>
</evidence>
<proteinExistence type="predicted"/>
<sequence length="529" mass="59377">MKKIMSLFFSLASLLANASPPLLVVQVVIDQLRGDLLQQYQDKFSSNGFNYLFAHGINFQNTYHAHANTVTCVGHATLATGTDPVFHGIIANSWFNRETQKTESCVKDLKSKILPTIHTKKPMTGRSPQNLMASTLSDEIVLAKKGRAFGISYKDRAAIILAGHAGKAFWFDKKNGGFITSTYYYSAYPSWVVDWNKHYSPQNETWSLSNKITSYRFKEFQQNFPHHTGEPTEPSYFEILEAMPKIDELTGDFAIKLLQEEKIGTNNKQTDYLAISFSAVDGVGHEFGPNSLESEDNLIRLDNTIAKLLHAVDKQVGLKNTLIVLTADHGVANSSPYLKANHFKTASPLTLKDLRMLIANTLAEQFNLPEETIQSIELPYIYLNHALIDEQHVAYQDVSNKLLRVLRQQKGIFQAYSLPVHSASQDWLSDKVNRMVFLNRVGDLYLVFPPNTLVPDQTDIDHGSPWQYDSYVPLLFAHPAFQPKRIMNLTKTTDIAPTLAALLQITAPSAAFGKPLKEVTQYFASETTP</sequence>
<evidence type="ECO:0000256" key="3">
    <source>
        <dbReference type="ARBA" id="ARBA00022729"/>
    </source>
</evidence>
<feature type="binding site" evidence="5">
    <location>
        <position position="92"/>
    </location>
    <ligand>
        <name>substrate</name>
    </ligand>
</feature>
<dbReference type="CDD" id="cd16016">
    <property type="entry name" value="AP-SPAP"/>
    <property type="match status" value="1"/>
</dbReference>